<dbReference type="GO" id="GO:0000938">
    <property type="term" value="C:GARP complex"/>
    <property type="evidence" value="ECO:0007669"/>
    <property type="project" value="InterPro"/>
</dbReference>
<feature type="domain" description="Vps53 C-terminal" evidence="10">
    <location>
        <begin position="493"/>
        <end position="576"/>
    </location>
</feature>
<dbReference type="InterPro" id="IPR031745">
    <property type="entry name" value="Vps53_C"/>
</dbReference>
<evidence type="ECO:0000259" key="9">
    <source>
        <dbReference type="Pfam" id="PF04100"/>
    </source>
</evidence>
<reference evidence="11" key="1">
    <citation type="submission" date="2021-06" db="EMBL/GenBank/DDBJ databases">
        <authorList>
            <person name="Kallberg Y."/>
            <person name="Tangrot J."/>
            <person name="Rosling A."/>
        </authorList>
    </citation>
    <scope>NUCLEOTIDE SEQUENCE</scope>
    <source>
        <strain evidence="11">IA702</strain>
    </source>
</reference>
<keyword evidence="5" id="KW-0333">Golgi apparatus</keyword>
<name>A0A9N9BFH3_9GLOM</name>
<dbReference type="OrthoDB" id="10261632at2759"/>
<comment type="similarity">
    <text evidence="3">Belongs to the VPS53 family.</text>
</comment>
<comment type="subcellular location">
    <subcellularLocation>
        <location evidence="2">Endosome membrane</location>
        <topology evidence="2">Peripheral membrane protein</topology>
    </subcellularLocation>
    <subcellularLocation>
        <location evidence="1">Golgi apparatus</location>
        <location evidence="1">trans-Golgi network membrane</location>
        <topology evidence="1">Peripheral membrane protein</topology>
    </subcellularLocation>
</comment>
<feature type="coiled-coil region" evidence="7">
    <location>
        <begin position="64"/>
        <end position="137"/>
    </location>
</feature>
<evidence type="ECO:0000256" key="8">
    <source>
        <dbReference type="SAM" id="MobiDB-lite"/>
    </source>
</evidence>
<dbReference type="Pfam" id="PF04100">
    <property type="entry name" value="Vps53_N"/>
    <property type="match status" value="1"/>
</dbReference>
<evidence type="ECO:0000256" key="4">
    <source>
        <dbReference type="ARBA" id="ARBA00022753"/>
    </source>
</evidence>
<dbReference type="InterPro" id="IPR038260">
    <property type="entry name" value="Vps53_C_sf"/>
</dbReference>
<keyword evidence="7" id="KW-0175">Coiled coil</keyword>
<feature type="compositionally biased region" description="Polar residues" evidence="8">
    <location>
        <begin position="1"/>
        <end position="11"/>
    </location>
</feature>
<dbReference type="GO" id="GO:0042147">
    <property type="term" value="P:retrograde transport, endosome to Golgi"/>
    <property type="evidence" value="ECO:0007669"/>
    <property type="project" value="InterPro"/>
</dbReference>
<gene>
    <name evidence="11" type="ORF">POCULU_LOCUS5756</name>
</gene>
<proteinExistence type="inferred from homology"/>
<dbReference type="PANTHER" id="PTHR12820">
    <property type="entry name" value="VACUOLAR SORTING PROTEIN 53"/>
    <property type="match status" value="1"/>
</dbReference>
<dbReference type="InterPro" id="IPR039766">
    <property type="entry name" value="Vps53"/>
</dbReference>
<evidence type="ECO:0000256" key="6">
    <source>
        <dbReference type="ARBA" id="ARBA00023136"/>
    </source>
</evidence>
<evidence type="ECO:0000313" key="11">
    <source>
        <dbReference type="EMBL" id="CAG8566118.1"/>
    </source>
</evidence>
<keyword evidence="12" id="KW-1185">Reference proteome</keyword>
<evidence type="ECO:0000313" key="12">
    <source>
        <dbReference type="Proteomes" id="UP000789572"/>
    </source>
</evidence>
<evidence type="ECO:0000256" key="2">
    <source>
        <dbReference type="ARBA" id="ARBA00004481"/>
    </source>
</evidence>
<accession>A0A9N9BFH3</accession>
<dbReference type="PANTHER" id="PTHR12820:SF0">
    <property type="entry name" value="VACUOLAR PROTEIN SORTING-ASSOCIATED PROTEIN 53 HOMOLOG"/>
    <property type="match status" value="1"/>
</dbReference>
<organism evidence="11 12">
    <name type="scientific">Paraglomus occultum</name>
    <dbReference type="NCBI Taxonomy" id="144539"/>
    <lineage>
        <taxon>Eukaryota</taxon>
        <taxon>Fungi</taxon>
        <taxon>Fungi incertae sedis</taxon>
        <taxon>Mucoromycota</taxon>
        <taxon>Glomeromycotina</taxon>
        <taxon>Glomeromycetes</taxon>
        <taxon>Paraglomerales</taxon>
        <taxon>Paraglomeraceae</taxon>
        <taxon>Paraglomus</taxon>
    </lineage>
</organism>
<evidence type="ECO:0000259" key="10">
    <source>
        <dbReference type="Pfam" id="PF16854"/>
    </source>
</evidence>
<evidence type="ECO:0000256" key="7">
    <source>
        <dbReference type="SAM" id="Coils"/>
    </source>
</evidence>
<evidence type="ECO:0000256" key="5">
    <source>
        <dbReference type="ARBA" id="ARBA00023034"/>
    </source>
</evidence>
<protein>
    <submittedName>
        <fullName evidence="11">2862_t:CDS:1</fullName>
    </submittedName>
</protein>
<evidence type="ECO:0000256" key="3">
    <source>
        <dbReference type="ARBA" id="ARBA00008628"/>
    </source>
</evidence>
<keyword evidence="4" id="KW-0967">Endosome</keyword>
<evidence type="ECO:0000256" key="1">
    <source>
        <dbReference type="ARBA" id="ARBA00004150"/>
    </source>
</evidence>
<dbReference type="EMBL" id="CAJVPJ010000930">
    <property type="protein sequence ID" value="CAG8566118.1"/>
    <property type="molecule type" value="Genomic_DNA"/>
</dbReference>
<dbReference type="Gene3D" id="1.10.357.110">
    <property type="entry name" value="Vacuolar protein sorting-associated protein 53, C-terminus"/>
    <property type="match status" value="1"/>
</dbReference>
<feature type="domain" description="Vps53 N-terminal" evidence="9">
    <location>
        <begin position="47"/>
        <end position="373"/>
    </location>
</feature>
<dbReference type="Pfam" id="PF16854">
    <property type="entry name" value="VPS53_C"/>
    <property type="match status" value="1"/>
</dbReference>
<keyword evidence="6" id="KW-0472">Membrane</keyword>
<dbReference type="Proteomes" id="UP000789572">
    <property type="component" value="Unassembled WGS sequence"/>
</dbReference>
<dbReference type="GO" id="GO:0010008">
    <property type="term" value="C:endosome membrane"/>
    <property type="evidence" value="ECO:0007669"/>
    <property type="project" value="UniProtKB-SubCell"/>
</dbReference>
<sequence length="677" mass="76497">MPAESPTSTRGSIDPDENQTNHIKLPADLEAAVIRILKTSDPLDNADFNPIKYINLLLPNEQSLSLIDVASQNLQQQMRLLENEIRELTRTQISVGEQGVEEVIQAKKAIEELFERIKQIKEKATQSEIMVQEITQDIKSLDYAKRHLTISITALKRLQMLVTAVGQLRIMAEMKQYRETAQLLQAVLQLITFFKSYKSIHQISDLINSVNAFQDGLKKQIFLDFESSFASDGSLTVQTAPLSDGCLVIDIMGANVRTQLINWYCEQQLREYKRLFRGNDEIASLENTPRRYAWLKRALKSYDEEHASIFPVRWHLSEELCSKFCEITREDFTKVLEKTVDLDVKTLLKNLQLTIEFEAQIEKRFSSMLEEKLIEKIYEGYKSKVSLEVERESFLTVISTALRILVRGVELSCEPALSSMSRIPWGTLDSVGDQSEYISQLQTILNQYMVLINENISSPRYFRSFCDKFVDSFFCQIINNLAKCKPISTYGAEQMLLDIHSLKTTLLTLPMMSSDNIAQQPTTFVKLVNKGIAKIESILKVVLSHDDPEAIVNNYILLIKDKNVNNFQKILELKGIKKTDQQAISDLFQKRVAQHNDLQNNSSVLSSMQLGSYITNSLANVTTLATGVTTDRRFITDRGGAAATKFKVLAGKVWGRKDGAGSAGVGESWKGGEGKTG</sequence>
<dbReference type="AlphaFoldDB" id="A0A9N9BFH3"/>
<feature type="region of interest" description="Disordered" evidence="8">
    <location>
        <begin position="1"/>
        <end position="22"/>
    </location>
</feature>
<dbReference type="GO" id="GO:0005829">
    <property type="term" value="C:cytosol"/>
    <property type="evidence" value="ECO:0007669"/>
    <property type="project" value="GOC"/>
</dbReference>
<comment type="caution">
    <text evidence="11">The sequence shown here is derived from an EMBL/GenBank/DDBJ whole genome shotgun (WGS) entry which is preliminary data.</text>
</comment>
<dbReference type="InterPro" id="IPR007234">
    <property type="entry name" value="Vps53_N"/>
</dbReference>